<organism evidence="2 3">
    <name type="scientific">Candidatus Woesebacteria bacterium RIFCSPHIGHO2_01_FULL_41_10</name>
    <dbReference type="NCBI Taxonomy" id="1802500"/>
    <lineage>
        <taxon>Bacteria</taxon>
        <taxon>Candidatus Woeseibacteriota</taxon>
    </lineage>
</organism>
<gene>
    <name evidence="2" type="ORF">A2801_04210</name>
</gene>
<name>A0A1F7YLI3_9BACT</name>
<comment type="caution">
    <text evidence="2">The sequence shown here is derived from an EMBL/GenBank/DDBJ whole genome shotgun (WGS) entry which is preliminary data.</text>
</comment>
<accession>A0A1F7YLI3</accession>
<proteinExistence type="predicted"/>
<dbReference type="EMBL" id="MGGM01000033">
    <property type="protein sequence ID" value="OGM28204.1"/>
    <property type="molecule type" value="Genomic_DNA"/>
</dbReference>
<evidence type="ECO:0000256" key="1">
    <source>
        <dbReference type="SAM" id="MobiDB-lite"/>
    </source>
</evidence>
<dbReference type="Proteomes" id="UP000177263">
    <property type="component" value="Unassembled WGS sequence"/>
</dbReference>
<feature type="region of interest" description="Disordered" evidence="1">
    <location>
        <begin position="1"/>
        <end position="25"/>
    </location>
</feature>
<dbReference type="AlphaFoldDB" id="A0A1F7YLI3"/>
<evidence type="ECO:0000313" key="2">
    <source>
        <dbReference type="EMBL" id="OGM28204.1"/>
    </source>
</evidence>
<evidence type="ECO:0000313" key="3">
    <source>
        <dbReference type="Proteomes" id="UP000177263"/>
    </source>
</evidence>
<protein>
    <submittedName>
        <fullName evidence="2">Uncharacterized protein</fullName>
    </submittedName>
</protein>
<feature type="compositionally biased region" description="Basic and acidic residues" evidence="1">
    <location>
        <begin position="11"/>
        <end position="25"/>
    </location>
</feature>
<reference evidence="2 3" key="1">
    <citation type="journal article" date="2016" name="Nat. Commun.">
        <title>Thousands of microbial genomes shed light on interconnected biogeochemical processes in an aquifer system.</title>
        <authorList>
            <person name="Anantharaman K."/>
            <person name="Brown C.T."/>
            <person name="Hug L.A."/>
            <person name="Sharon I."/>
            <person name="Castelle C.J."/>
            <person name="Probst A.J."/>
            <person name="Thomas B.C."/>
            <person name="Singh A."/>
            <person name="Wilkins M.J."/>
            <person name="Karaoz U."/>
            <person name="Brodie E.L."/>
            <person name="Williams K.H."/>
            <person name="Hubbard S.S."/>
            <person name="Banfield J.F."/>
        </authorList>
    </citation>
    <scope>NUCLEOTIDE SEQUENCE [LARGE SCALE GENOMIC DNA]</scope>
</reference>
<sequence>MDSDVQIYTADNKKRETDKDANQLKENKKYQGYQLPMVTDKPYFACGHNTSLDVKFLKISSPFCGRTQIISKIGELLVMGYNMPS</sequence>